<protein>
    <recommendedName>
        <fullName evidence="3">C2H2-type domain-containing protein</fullName>
    </recommendedName>
</protein>
<comment type="caution">
    <text evidence="4">The sequence shown here is derived from an EMBL/GenBank/DDBJ whole genome shotgun (WGS) entry which is preliminary data.</text>
</comment>
<dbReference type="PROSITE" id="PS50157">
    <property type="entry name" value="ZINC_FINGER_C2H2_2"/>
    <property type="match status" value="1"/>
</dbReference>
<dbReference type="Pfam" id="PF00096">
    <property type="entry name" value="zf-C2H2"/>
    <property type="match status" value="1"/>
</dbReference>
<feature type="non-terminal residue" evidence="4">
    <location>
        <position position="1"/>
    </location>
</feature>
<keyword evidence="1" id="KW-0479">Metal-binding</keyword>
<dbReference type="EMBL" id="JARIHO010000117">
    <property type="protein sequence ID" value="KAJ7302376.1"/>
    <property type="molecule type" value="Genomic_DNA"/>
</dbReference>
<dbReference type="Proteomes" id="UP001218218">
    <property type="component" value="Unassembled WGS sequence"/>
</dbReference>
<reference evidence="4" key="1">
    <citation type="submission" date="2023-03" db="EMBL/GenBank/DDBJ databases">
        <title>Massive genome expansion in bonnet fungi (Mycena s.s.) driven by repeated elements and novel gene families across ecological guilds.</title>
        <authorList>
            <consortium name="Lawrence Berkeley National Laboratory"/>
            <person name="Harder C.B."/>
            <person name="Miyauchi S."/>
            <person name="Viragh M."/>
            <person name="Kuo A."/>
            <person name="Thoen E."/>
            <person name="Andreopoulos B."/>
            <person name="Lu D."/>
            <person name="Skrede I."/>
            <person name="Drula E."/>
            <person name="Henrissat B."/>
            <person name="Morin E."/>
            <person name="Kohler A."/>
            <person name="Barry K."/>
            <person name="LaButti K."/>
            <person name="Morin E."/>
            <person name="Salamov A."/>
            <person name="Lipzen A."/>
            <person name="Mereny Z."/>
            <person name="Hegedus B."/>
            <person name="Baldrian P."/>
            <person name="Stursova M."/>
            <person name="Weitz H."/>
            <person name="Taylor A."/>
            <person name="Grigoriev I.V."/>
            <person name="Nagy L.G."/>
            <person name="Martin F."/>
            <person name="Kauserud H."/>
        </authorList>
    </citation>
    <scope>NUCLEOTIDE SEQUENCE</scope>
    <source>
        <strain evidence="4">CBHHK002</strain>
    </source>
</reference>
<feature type="compositionally biased region" description="Low complexity" evidence="2">
    <location>
        <begin position="158"/>
        <end position="178"/>
    </location>
</feature>
<evidence type="ECO:0000259" key="3">
    <source>
        <dbReference type="PROSITE" id="PS50157"/>
    </source>
</evidence>
<evidence type="ECO:0000256" key="1">
    <source>
        <dbReference type="PROSITE-ProRule" id="PRU00042"/>
    </source>
</evidence>
<evidence type="ECO:0000256" key="2">
    <source>
        <dbReference type="SAM" id="MobiDB-lite"/>
    </source>
</evidence>
<keyword evidence="1" id="KW-0863">Zinc-finger</keyword>
<sequence length="299" mass="32819">MDHPDAISFDSNPYLRHEAQIWELDCLAEQEIRAQHIQEDFGLECDVGRLVDEDDYHGWFNAGYAYGSSTPHRKFAANESWGGHYMHSDSSSVRSDSPDVEVYDACSALPRMKNWKPDQNAMVGCSSPSEFSSSSSSRESTPEKSNDGVRTGCPPATLISPSSSRESTSELPELSSPPQKRCIRRSARTRPATSKKSSASSSASPTSSSTRSTQPQPNPTRTGGGLPPGAFWDRRTGTPVVHCGLPGCTQKCRSAADVRRHRESLAHRAEKRYACPGCPMRFTREDALKRHLSAKSAAR</sequence>
<dbReference type="GO" id="GO:0008270">
    <property type="term" value="F:zinc ion binding"/>
    <property type="evidence" value="ECO:0007669"/>
    <property type="project" value="UniProtKB-KW"/>
</dbReference>
<feature type="domain" description="C2H2-type" evidence="3">
    <location>
        <begin position="273"/>
        <end position="299"/>
    </location>
</feature>
<dbReference type="Gene3D" id="3.30.160.60">
    <property type="entry name" value="Classic Zinc Finger"/>
    <property type="match status" value="1"/>
</dbReference>
<feature type="compositionally biased region" description="Low complexity" evidence="2">
    <location>
        <begin position="126"/>
        <end position="139"/>
    </location>
</feature>
<feature type="region of interest" description="Disordered" evidence="2">
    <location>
        <begin position="117"/>
        <end position="233"/>
    </location>
</feature>
<gene>
    <name evidence="4" type="ORF">DFH08DRAFT_989494</name>
</gene>
<dbReference type="SUPFAM" id="SSF57667">
    <property type="entry name" value="beta-beta-alpha zinc fingers"/>
    <property type="match status" value="1"/>
</dbReference>
<accession>A0AAD7E843</accession>
<feature type="compositionally biased region" description="Low complexity" evidence="2">
    <location>
        <begin position="189"/>
        <end position="221"/>
    </location>
</feature>
<evidence type="ECO:0000313" key="4">
    <source>
        <dbReference type="EMBL" id="KAJ7302376.1"/>
    </source>
</evidence>
<dbReference type="InterPro" id="IPR013087">
    <property type="entry name" value="Znf_C2H2_type"/>
</dbReference>
<keyword evidence="5" id="KW-1185">Reference proteome</keyword>
<evidence type="ECO:0000313" key="5">
    <source>
        <dbReference type="Proteomes" id="UP001218218"/>
    </source>
</evidence>
<keyword evidence="1" id="KW-0862">Zinc</keyword>
<organism evidence="4 5">
    <name type="scientific">Mycena albidolilacea</name>
    <dbReference type="NCBI Taxonomy" id="1033008"/>
    <lineage>
        <taxon>Eukaryota</taxon>
        <taxon>Fungi</taxon>
        <taxon>Dikarya</taxon>
        <taxon>Basidiomycota</taxon>
        <taxon>Agaricomycotina</taxon>
        <taxon>Agaricomycetes</taxon>
        <taxon>Agaricomycetidae</taxon>
        <taxon>Agaricales</taxon>
        <taxon>Marasmiineae</taxon>
        <taxon>Mycenaceae</taxon>
        <taxon>Mycena</taxon>
    </lineage>
</organism>
<dbReference type="AlphaFoldDB" id="A0AAD7E843"/>
<name>A0AAD7E843_9AGAR</name>
<dbReference type="InterPro" id="IPR036236">
    <property type="entry name" value="Znf_C2H2_sf"/>
</dbReference>
<proteinExistence type="predicted"/>